<dbReference type="AlphaFoldDB" id="A0A1M7UVJ7"/>
<gene>
    <name evidence="2" type="ORF">SAMN05444170_6921</name>
</gene>
<sequence length="166" mass="18657">MSATIESAATAKSVLTEEEAKAAIAPYVEGMLEWYWHETDKWEHMAWRLQTAILIMSSLVTVVAALPSTAPEYQPWMKWLVVIISASTTLLSGLLSKSGIERTAQLREQGRIKLVALQQKTVLRFTKKMMTEEERAAYLEKVIDAAELVEQQFGVHPLTAGKRHSK</sequence>
<protein>
    <recommendedName>
        <fullName evidence="4">SMODS and SLOG-associating 2TM effector domain-containing protein</fullName>
    </recommendedName>
</protein>
<dbReference type="RefSeq" id="WP_072824937.1">
    <property type="nucleotide sequence ID" value="NZ_LT670849.1"/>
</dbReference>
<keyword evidence="3" id="KW-1185">Reference proteome</keyword>
<organism evidence="2 3">
    <name type="scientific">Bradyrhizobium erythrophlei</name>
    <dbReference type="NCBI Taxonomy" id="1437360"/>
    <lineage>
        <taxon>Bacteria</taxon>
        <taxon>Pseudomonadati</taxon>
        <taxon>Pseudomonadota</taxon>
        <taxon>Alphaproteobacteria</taxon>
        <taxon>Hyphomicrobiales</taxon>
        <taxon>Nitrobacteraceae</taxon>
        <taxon>Bradyrhizobium</taxon>
    </lineage>
</organism>
<keyword evidence="1" id="KW-1133">Transmembrane helix</keyword>
<accession>A0A1M7UVJ7</accession>
<feature type="transmembrane region" description="Helical" evidence="1">
    <location>
        <begin position="76"/>
        <end position="95"/>
    </location>
</feature>
<keyword evidence="1" id="KW-0472">Membrane</keyword>
<reference evidence="3" key="1">
    <citation type="submission" date="2016-11" db="EMBL/GenBank/DDBJ databases">
        <authorList>
            <person name="Varghese N."/>
            <person name="Submissions S."/>
        </authorList>
    </citation>
    <scope>NUCLEOTIDE SEQUENCE [LARGE SCALE GENOMIC DNA]</scope>
    <source>
        <strain evidence="3">GAS401</strain>
    </source>
</reference>
<evidence type="ECO:0008006" key="4">
    <source>
        <dbReference type="Google" id="ProtNLM"/>
    </source>
</evidence>
<name>A0A1M7UVJ7_9BRAD</name>
<dbReference type="Proteomes" id="UP000184096">
    <property type="component" value="Chromosome I"/>
</dbReference>
<evidence type="ECO:0000313" key="3">
    <source>
        <dbReference type="Proteomes" id="UP000184096"/>
    </source>
</evidence>
<dbReference type="EMBL" id="LT670849">
    <property type="protein sequence ID" value="SHN86926.1"/>
    <property type="molecule type" value="Genomic_DNA"/>
</dbReference>
<keyword evidence="1" id="KW-0812">Transmembrane</keyword>
<evidence type="ECO:0000313" key="2">
    <source>
        <dbReference type="EMBL" id="SHN86926.1"/>
    </source>
</evidence>
<evidence type="ECO:0000256" key="1">
    <source>
        <dbReference type="SAM" id="Phobius"/>
    </source>
</evidence>
<proteinExistence type="predicted"/>
<feature type="transmembrane region" description="Helical" evidence="1">
    <location>
        <begin position="51"/>
        <end position="70"/>
    </location>
</feature>